<name>A0A9P0LX36_ACAOB</name>
<dbReference type="EMBL" id="CAKOFQ010007415">
    <property type="protein sequence ID" value="CAH2000648.1"/>
    <property type="molecule type" value="Genomic_DNA"/>
</dbReference>
<dbReference type="Pfam" id="PF10545">
    <property type="entry name" value="MADF_DNA_bdg"/>
    <property type="match status" value="1"/>
</dbReference>
<dbReference type="PANTHER" id="PTHR21505">
    <property type="entry name" value="MADF DOMAIN-CONTAINING PROTEIN-RELATED"/>
    <property type="match status" value="1"/>
</dbReference>
<accession>A0A9P0LX36</accession>
<evidence type="ECO:0000313" key="2">
    <source>
        <dbReference type="EMBL" id="CAH2000648.1"/>
    </source>
</evidence>
<feature type="domain" description="MADF" evidence="1">
    <location>
        <begin position="13"/>
        <end position="111"/>
    </location>
</feature>
<evidence type="ECO:0000313" key="3">
    <source>
        <dbReference type="Proteomes" id="UP001152888"/>
    </source>
</evidence>
<dbReference type="SMART" id="SM00595">
    <property type="entry name" value="MADF"/>
    <property type="match status" value="1"/>
</dbReference>
<keyword evidence="3" id="KW-1185">Reference proteome</keyword>
<dbReference type="Proteomes" id="UP001152888">
    <property type="component" value="Unassembled WGS sequence"/>
</dbReference>
<dbReference type="AlphaFoldDB" id="A0A9P0LX36"/>
<organism evidence="2 3">
    <name type="scientific">Acanthoscelides obtectus</name>
    <name type="common">Bean weevil</name>
    <name type="synonym">Bruchus obtectus</name>
    <dbReference type="NCBI Taxonomy" id="200917"/>
    <lineage>
        <taxon>Eukaryota</taxon>
        <taxon>Metazoa</taxon>
        <taxon>Ecdysozoa</taxon>
        <taxon>Arthropoda</taxon>
        <taxon>Hexapoda</taxon>
        <taxon>Insecta</taxon>
        <taxon>Pterygota</taxon>
        <taxon>Neoptera</taxon>
        <taxon>Endopterygota</taxon>
        <taxon>Coleoptera</taxon>
        <taxon>Polyphaga</taxon>
        <taxon>Cucujiformia</taxon>
        <taxon>Chrysomeloidea</taxon>
        <taxon>Chrysomelidae</taxon>
        <taxon>Bruchinae</taxon>
        <taxon>Bruchini</taxon>
        <taxon>Acanthoscelides</taxon>
    </lineage>
</organism>
<dbReference type="OrthoDB" id="8190343at2759"/>
<sequence length="236" mass="26599">MAKNKWHCDTTIKFIQQYKSHSCLWNFQSTDYKNKQKRDAAIAAIVEEKDIDGFGVQEVKNKTKNLRSTYSQELNKINDSKRSGAGLSNVYTSNIKWLNEMEEVFIHDLKRKTYENQVNSAEENPLDVFGKSVASQLKTFSVENALLAQCRIQSLLSEIGIKDYREKSAPNSSSQRSSSVFSNFTDVSYTSTASTDHVTNRFDDLTSESDTLRTTSDIITLAMAAACDSDIGNEQI</sequence>
<protein>
    <recommendedName>
        <fullName evidence="1">MADF domain-containing protein</fullName>
    </recommendedName>
</protein>
<proteinExistence type="predicted"/>
<dbReference type="PROSITE" id="PS51029">
    <property type="entry name" value="MADF"/>
    <property type="match status" value="1"/>
</dbReference>
<evidence type="ECO:0000259" key="1">
    <source>
        <dbReference type="PROSITE" id="PS51029"/>
    </source>
</evidence>
<gene>
    <name evidence="2" type="ORF">ACAOBT_LOCUS25692</name>
</gene>
<comment type="caution">
    <text evidence="2">The sequence shown here is derived from an EMBL/GenBank/DDBJ whole genome shotgun (WGS) entry which is preliminary data.</text>
</comment>
<reference evidence="2" key="1">
    <citation type="submission" date="2022-03" db="EMBL/GenBank/DDBJ databases">
        <authorList>
            <person name="Sayadi A."/>
        </authorList>
    </citation>
    <scope>NUCLEOTIDE SEQUENCE</scope>
</reference>
<dbReference type="InterPro" id="IPR006578">
    <property type="entry name" value="MADF-dom"/>
</dbReference>
<dbReference type="PANTHER" id="PTHR21505:SF8">
    <property type="entry name" value="DPT-YFP REPRESSOR BY OVEREXPRESSION, ISOFORM D-RELATED"/>
    <property type="match status" value="1"/>
</dbReference>